<reference evidence="1" key="1">
    <citation type="submission" date="2022-04" db="EMBL/GenBank/DDBJ databases">
        <title>Genome of the entomopathogenic fungus Entomophthora muscae.</title>
        <authorList>
            <person name="Elya C."/>
            <person name="Lovett B.R."/>
            <person name="Lee E."/>
            <person name="Macias A.M."/>
            <person name="Hajek A.E."/>
            <person name="De Bivort B.L."/>
            <person name="Kasson M.T."/>
            <person name="De Fine Licht H.H."/>
            <person name="Stajich J.E."/>
        </authorList>
    </citation>
    <scope>NUCLEOTIDE SEQUENCE</scope>
    <source>
        <strain evidence="1">Berkeley</strain>
    </source>
</reference>
<accession>A0ACC2UND5</accession>
<sequence>MTTQTGIQVSQELQELFSKANQKPAENSLRLIKATISEDVVAVFATYPAEGDWQNDFHLLSEAGNKEAAYLFYRIDQEEASEKSGWVLFTYIPDGAKVKDRMIYAATKATVIRQLGASNILQSIHSTSQEDLSLEGYQQYLAQSQAEAPLTEEESIRQELKKTEEITAYGTTSRSSHVSNVNLTLDPETYSILDDYLAGNTNLVMLDIDSKTEKVHAIDSGCSSQVAVDQLAYLFPTDTPRFTIYKYKADDMTTDVFIYSCPNASPIRDRMIYSSSRAILYNQLAAKGFDIQTRLEVDDPYDLTEEFLNDRICKPKEAQQQRELLGQSEASFKPAPPSSSQGTRRPRTRKPTA</sequence>
<evidence type="ECO:0000313" key="1">
    <source>
        <dbReference type="EMBL" id="KAJ9088353.1"/>
    </source>
</evidence>
<evidence type="ECO:0000313" key="2">
    <source>
        <dbReference type="Proteomes" id="UP001165960"/>
    </source>
</evidence>
<protein>
    <submittedName>
        <fullName evidence="1">Twinfilin-1, variant 2</fullName>
    </submittedName>
</protein>
<proteinExistence type="predicted"/>
<keyword evidence="2" id="KW-1185">Reference proteome</keyword>
<organism evidence="1 2">
    <name type="scientific">Entomophthora muscae</name>
    <dbReference type="NCBI Taxonomy" id="34485"/>
    <lineage>
        <taxon>Eukaryota</taxon>
        <taxon>Fungi</taxon>
        <taxon>Fungi incertae sedis</taxon>
        <taxon>Zoopagomycota</taxon>
        <taxon>Entomophthoromycotina</taxon>
        <taxon>Entomophthoromycetes</taxon>
        <taxon>Entomophthorales</taxon>
        <taxon>Entomophthoraceae</taxon>
        <taxon>Entomophthora</taxon>
    </lineage>
</organism>
<comment type="caution">
    <text evidence="1">The sequence shown here is derived from an EMBL/GenBank/DDBJ whole genome shotgun (WGS) entry which is preliminary data.</text>
</comment>
<dbReference type="EMBL" id="QTSX02000127">
    <property type="protein sequence ID" value="KAJ9088353.1"/>
    <property type="molecule type" value="Genomic_DNA"/>
</dbReference>
<dbReference type="Proteomes" id="UP001165960">
    <property type="component" value="Unassembled WGS sequence"/>
</dbReference>
<name>A0ACC2UND5_9FUNG</name>
<gene>
    <name evidence="1" type="primary">TWF1_1</name>
    <name evidence="1" type="ORF">DSO57_1023949</name>
</gene>